<dbReference type="PATRIC" id="fig|742734.4.peg.1508"/>
<dbReference type="OrthoDB" id="9766564at2"/>
<dbReference type="GO" id="GO:0008880">
    <property type="term" value="F:glucuronate isomerase activity"/>
    <property type="evidence" value="ECO:0007669"/>
    <property type="project" value="UniProtKB-UniRule"/>
</dbReference>
<dbReference type="GO" id="GO:0019698">
    <property type="term" value="P:D-galacturonate catabolic process"/>
    <property type="evidence" value="ECO:0007669"/>
    <property type="project" value="TreeGrafter"/>
</dbReference>
<sequence>MDHCFSEELFLKNKTGSYLYHTYAETLPIVDYHCHLAVQEIYENKEFEDIGEMWLAHDHYKWRAMRTFGIDEYYVTGGASYYEKYMKFAEILPRLMGNPLYIWCALELKRYFDIDEPLSLDNARDIYKRTKDFIRENHMTPRWCMERSHVELVSTTEDPVDTLEYHFKLREEGCTGPKIITAFRPDKAFYCENPVFPEYQKQLSGAAGLEIHGFTDMIAALEKRLSFFRDFGTTVSDDGIEDFTWEEYTVSQVEEVYRKAAKGEALTRKEQNRFKSAFMVEMGKLYNKYGFVMQLHIGTYQDANHRKVREIGRSTGFDCTDDSTAIQSVGALLNRLTELGELPKTILYPLDPSKLETFAVLAAGFCDGSFRGKVQLGAPWWFNDQPYGIERQFHAAGNLYAVSLSVGMLTDSRSFLSYPRHELYRRGLCSYLGELVERGEYFSDEKYLKEVIEDVCYRNVKRFFGWDKQQGNAALE</sequence>
<evidence type="ECO:0000256" key="6">
    <source>
        <dbReference type="ARBA" id="ARBA00023235"/>
    </source>
</evidence>
<dbReference type="EMBL" id="ADLK01000010">
    <property type="protein sequence ID" value="KMW22339.1"/>
    <property type="molecule type" value="Genomic_DNA"/>
</dbReference>
<dbReference type="Proteomes" id="UP000037392">
    <property type="component" value="Unassembled WGS sequence"/>
</dbReference>
<keyword evidence="6 7" id="KW-0413">Isomerase</keyword>
<dbReference type="Gene3D" id="1.10.2020.10">
    <property type="entry name" value="uronate isomerase, domain 2, chain A"/>
    <property type="match status" value="1"/>
</dbReference>
<evidence type="ECO:0000256" key="5">
    <source>
        <dbReference type="ARBA" id="ARBA00020555"/>
    </source>
</evidence>
<dbReference type="Gene3D" id="3.20.20.140">
    <property type="entry name" value="Metal-dependent hydrolases"/>
    <property type="match status" value="1"/>
</dbReference>
<dbReference type="InterPro" id="IPR032466">
    <property type="entry name" value="Metal_Hydrolase"/>
</dbReference>
<organism evidence="8 9">
    <name type="scientific">[Clostridium] citroniae WAL-19142</name>
    <dbReference type="NCBI Taxonomy" id="742734"/>
    <lineage>
        <taxon>Bacteria</taxon>
        <taxon>Bacillati</taxon>
        <taxon>Bacillota</taxon>
        <taxon>Clostridia</taxon>
        <taxon>Lachnospirales</taxon>
        <taxon>Lachnospiraceae</taxon>
        <taxon>Enterocloster</taxon>
    </lineage>
</organism>
<dbReference type="AlphaFoldDB" id="A0A0J9CCZ2"/>
<dbReference type="GeneID" id="93166766"/>
<dbReference type="PANTHER" id="PTHR30068:SF4">
    <property type="entry name" value="URONATE ISOMERASE"/>
    <property type="match status" value="1"/>
</dbReference>
<comment type="similarity">
    <text evidence="3 7">Belongs to the metallo-dependent hydrolases superfamily. Uronate isomerase family.</text>
</comment>
<evidence type="ECO:0000256" key="1">
    <source>
        <dbReference type="ARBA" id="ARBA00001165"/>
    </source>
</evidence>
<dbReference type="RefSeq" id="WP_007863052.1">
    <property type="nucleotide sequence ID" value="NZ_KQ235876.1"/>
</dbReference>
<evidence type="ECO:0000313" key="9">
    <source>
        <dbReference type="Proteomes" id="UP000037392"/>
    </source>
</evidence>
<evidence type="ECO:0000256" key="3">
    <source>
        <dbReference type="ARBA" id="ARBA00008397"/>
    </source>
</evidence>
<dbReference type="Pfam" id="PF02614">
    <property type="entry name" value="UxaC"/>
    <property type="match status" value="1"/>
</dbReference>
<dbReference type="HAMAP" id="MF_00675">
    <property type="entry name" value="UxaC"/>
    <property type="match status" value="1"/>
</dbReference>
<evidence type="ECO:0000256" key="4">
    <source>
        <dbReference type="ARBA" id="ARBA00012546"/>
    </source>
</evidence>
<dbReference type="EC" id="5.3.1.12" evidence="4 7"/>
<comment type="catalytic activity">
    <reaction evidence="7">
        <text>aldehydo-D-galacturonate = keto-D-tagaturonate</text>
        <dbReference type="Rhea" id="RHEA:27702"/>
        <dbReference type="ChEBI" id="CHEBI:12952"/>
        <dbReference type="ChEBI" id="CHEBI:17886"/>
    </reaction>
</comment>
<evidence type="ECO:0000256" key="2">
    <source>
        <dbReference type="ARBA" id="ARBA00004892"/>
    </source>
</evidence>
<evidence type="ECO:0000256" key="7">
    <source>
        <dbReference type="HAMAP-Rule" id="MF_00675"/>
    </source>
</evidence>
<gene>
    <name evidence="7" type="primary">uxaC</name>
    <name evidence="8" type="ORF">HMPREF9470_01408</name>
</gene>
<comment type="caution">
    <text evidence="8">The sequence shown here is derived from an EMBL/GenBank/DDBJ whole genome shotgun (WGS) entry which is preliminary data.</text>
</comment>
<evidence type="ECO:0000313" key="8">
    <source>
        <dbReference type="EMBL" id="KMW22339.1"/>
    </source>
</evidence>
<comment type="pathway">
    <text evidence="2 7">Carbohydrate metabolism; pentose and glucuronate interconversion.</text>
</comment>
<comment type="catalytic activity">
    <reaction evidence="1 7">
        <text>D-glucuronate = D-fructuronate</text>
        <dbReference type="Rhea" id="RHEA:13049"/>
        <dbReference type="ChEBI" id="CHEBI:58720"/>
        <dbReference type="ChEBI" id="CHEBI:59863"/>
        <dbReference type="EC" id="5.3.1.12"/>
    </reaction>
</comment>
<dbReference type="SUPFAM" id="SSF51556">
    <property type="entry name" value="Metallo-dependent hydrolases"/>
    <property type="match status" value="1"/>
</dbReference>
<name>A0A0J9CCZ2_9FIRM</name>
<protein>
    <recommendedName>
        <fullName evidence="5 7">Uronate isomerase</fullName>
        <ecNumber evidence="4 7">5.3.1.12</ecNumber>
    </recommendedName>
    <alternativeName>
        <fullName evidence="7">Glucuronate isomerase</fullName>
    </alternativeName>
    <alternativeName>
        <fullName evidence="7">Uronic isomerase</fullName>
    </alternativeName>
</protein>
<dbReference type="InterPro" id="IPR003766">
    <property type="entry name" value="Uronate_isomerase"/>
</dbReference>
<dbReference type="NCBIfam" id="NF002794">
    <property type="entry name" value="PRK02925.1"/>
    <property type="match status" value="1"/>
</dbReference>
<reference evidence="8 9" key="1">
    <citation type="submission" date="2011-04" db="EMBL/GenBank/DDBJ databases">
        <title>The Genome Sequence of Clostridium citroniae WAL-19142.</title>
        <authorList>
            <consortium name="The Broad Institute Genome Sequencing Platform"/>
            <person name="Earl A."/>
            <person name="Ward D."/>
            <person name="Feldgarden M."/>
            <person name="Gevers D."/>
            <person name="Warren Y.A."/>
            <person name="Tyrrell K.L."/>
            <person name="Citron D.M."/>
            <person name="Goldstein E.J."/>
            <person name="Daigneault M."/>
            <person name="Allen-Vercoe E."/>
            <person name="Young S.K."/>
            <person name="Zeng Q."/>
            <person name="Gargeya S."/>
            <person name="Fitzgerald M."/>
            <person name="Haas B."/>
            <person name="Abouelleil A."/>
            <person name="Alvarado L."/>
            <person name="Arachchi H.M."/>
            <person name="Berlin A."/>
            <person name="Brown A."/>
            <person name="Chapman S.B."/>
            <person name="Chen Z."/>
            <person name="Dunbar C."/>
            <person name="Freedman E."/>
            <person name="Gearin G."/>
            <person name="Gellesch M."/>
            <person name="Goldberg J."/>
            <person name="Griggs A."/>
            <person name="Gujja S."/>
            <person name="Heilman E.R."/>
            <person name="Heiman D."/>
            <person name="Howarth C."/>
            <person name="Larson L."/>
            <person name="Lui A."/>
            <person name="MacDonald P.J."/>
            <person name="Mehta T."/>
            <person name="Montmayeur A."/>
            <person name="Murphy C."/>
            <person name="Neiman D."/>
            <person name="Pearson M."/>
            <person name="Priest M."/>
            <person name="Roberts A."/>
            <person name="Saif S."/>
            <person name="Shea T."/>
            <person name="Shenoy N."/>
            <person name="Sisk P."/>
            <person name="Stolte C."/>
            <person name="Sykes S."/>
            <person name="White J."/>
            <person name="Yandava C."/>
            <person name="Wortman J."/>
            <person name="Nusbaum C."/>
            <person name="Birren B."/>
        </authorList>
    </citation>
    <scope>NUCLEOTIDE SEQUENCE [LARGE SCALE GENOMIC DNA]</scope>
    <source>
        <strain evidence="8 9">WAL-19142</strain>
    </source>
</reference>
<dbReference type="GO" id="GO:0042840">
    <property type="term" value="P:D-glucuronate catabolic process"/>
    <property type="evidence" value="ECO:0007669"/>
    <property type="project" value="TreeGrafter"/>
</dbReference>
<dbReference type="UniPathway" id="UPA00246"/>
<dbReference type="PANTHER" id="PTHR30068">
    <property type="entry name" value="URONATE ISOMERASE"/>
    <property type="match status" value="1"/>
</dbReference>
<accession>A0A0J9CCZ2</accession>
<proteinExistence type="inferred from homology"/>